<dbReference type="GO" id="GO:0020037">
    <property type="term" value="F:heme binding"/>
    <property type="evidence" value="ECO:0007669"/>
    <property type="project" value="InterPro"/>
</dbReference>
<sequence length="111" mass="12719">MGSLSSQVFELFSGFLKYFPGVHKQISKNLQEILNYIDHSVEKHRATLDPNTPRDFINTYLLRMEKESAFVLEKALPKMNCSFSSPPSSRTSLWQALWLLRTLTSVPLTVV</sequence>
<evidence type="ECO:0000256" key="4">
    <source>
        <dbReference type="ARBA" id="ARBA00022723"/>
    </source>
</evidence>
<name>A6J9A2_RAT</name>
<evidence type="ECO:0000256" key="8">
    <source>
        <dbReference type="ARBA" id="ARBA00023004"/>
    </source>
</evidence>
<comment type="similarity">
    <text evidence="3">Belongs to the cytochrome P450 family.</text>
</comment>
<proteinExistence type="inferred from homology"/>
<evidence type="ECO:0000313" key="9">
    <source>
        <dbReference type="EMBL" id="EDM07982.1"/>
    </source>
</evidence>
<evidence type="ECO:0000256" key="7">
    <source>
        <dbReference type="ARBA" id="ARBA00023002"/>
    </source>
</evidence>
<dbReference type="Pfam" id="PF00067">
    <property type="entry name" value="p450"/>
    <property type="match status" value="1"/>
</dbReference>
<keyword evidence="5" id="KW-0256">Endoplasmic reticulum</keyword>
<dbReference type="AlphaFoldDB" id="A6J9A2"/>
<dbReference type="InterPro" id="IPR036396">
    <property type="entry name" value="Cyt_P450_sf"/>
</dbReference>
<protein>
    <submittedName>
        <fullName evidence="9">RCG54264</fullName>
    </submittedName>
</protein>
<evidence type="ECO:0000313" key="10">
    <source>
        <dbReference type="Proteomes" id="UP000234681"/>
    </source>
</evidence>
<accession>A6J9A2</accession>
<gene>
    <name evidence="9" type="ORF">rCG_54264</name>
</gene>
<keyword evidence="7" id="KW-0560">Oxidoreductase</keyword>
<reference evidence="9 10" key="1">
    <citation type="submission" date="2005-09" db="EMBL/GenBank/DDBJ databases">
        <authorList>
            <person name="Mural R.J."/>
            <person name="Li P.W."/>
            <person name="Adams M.D."/>
            <person name="Amanatides P.G."/>
            <person name="Baden-Tillson H."/>
            <person name="Barnstead M."/>
            <person name="Chin S.H."/>
            <person name="Dew I."/>
            <person name="Evans C.A."/>
            <person name="Ferriera S."/>
            <person name="Flanigan M."/>
            <person name="Fosler C."/>
            <person name="Glodek A."/>
            <person name="Gu Z."/>
            <person name="Holt R.A."/>
            <person name="Jennings D."/>
            <person name="Kraft C.L."/>
            <person name="Lu F."/>
            <person name="Nguyen T."/>
            <person name="Nusskern D.R."/>
            <person name="Pfannkoch C.M."/>
            <person name="Sitter C."/>
            <person name="Sutton G.G."/>
            <person name="Venter J.C."/>
            <person name="Wang Z."/>
            <person name="Woodage T."/>
            <person name="Zheng X.H."/>
            <person name="Zhong F."/>
        </authorList>
    </citation>
    <scope>NUCLEOTIDE SEQUENCE [LARGE SCALE GENOMIC DNA]</scope>
    <source>
        <strain>BN</strain>
        <strain evidence="10">Sprague-Dawley</strain>
    </source>
</reference>
<keyword evidence="4" id="KW-0479">Metal-binding</keyword>
<dbReference type="PANTHER" id="PTHR24300:SF277">
    <property type="entry name" value="CYTOCHROME P450-RELATED"/>
    <property type="match status" value="1"/>
</dbReference>
<dbReference type="Gene3D" id="1.10.630.10">
    <property type="entry name" value="Cytochrome P450"/>
    <property type="match status" value="1"/>
</dbReference>
<evidence type="ECO:0000256" key="2">
    <source>
        <dbReference type="ARBA" id="ARBA00004586"/>
    </source>
</evidence>
<evidence type="ECO:0000256" key="5">
    <source>
        <dbReference type="ARBA" id="ARBA00022824"/>
    </source>
</evidence>
<keyword evidence="8" id="KW-0408">Iron</keyword>
<evidence type="ECO:0000256" key="6">
    <source>
        <dbReference type="ARBA" id="ARBA00022848"/>
    </source>
</evidence>
<dbReference type="InterPro" id="IPR001128">
    <property type="entry name" value="Cyt_P450"/>
</dbReference>
<dbReference type="Proteomes" id="UP000234681">
    <property type="component" value="Chromosome 1"/>
</dbReference>
<dbReference type="GO" id="GO:0005789">
    <property type="term" value="C:endoplasmic reticulum membrane"/>
    <property type="evidence" value="ECO:0007669"/>
    <property type="project" value="UniProtKB-SubCell"/>
</dbReference>
<evidence type="ECO:0000256" key="3">
    <source>
        <dbReference type="ARBA" id="ARBA00010617"/>
    </source>
</evidence>
<dbReference type="GO" id="GO:0004497">
    <property type="term" value="F:monooxygenase activity"/>
    <property type="evidence" value="ECO:0007669"/>
    <property type="project" value="InterPro"/>
</dbReference>
<dbReference type="EMBL" id="CH473979">
    <property type="protein sequence ID" value="EDM07982.1"/>
    <property type="molecule type" value="Genomic_DNA"/>
</dbReference>
<dbReference type="GO" id="GO:0016705">
    <property type="term" value="F:oxidoreductase activity, acting on paired donors, with incorporation or reduction of molecular oxygen"/>
    <property type="evidence" value="ECO:0007669"/>
    <property type="project" value="InterPro"/>
</dbReference>
<dbReference type="SUPFAM" id="SSF48264">
    <property type="entry name" value="Cytochrome P450"/>
    <property type="match status" value="1"/>
</dbReference>
<comment type="subcellular location">
    <subcellularLocation>
        <location evidence="2">Endoplasmic reticulum membrane</location>
    </subcellularLocation>
    <subcellularLocation>
        <location evidence="1">Microsome membrane</location>
    </subcellularLocation>
</comment>
<evidence type="ECO:0000256" key="1">
    <source>
        <dbReference type="ARBA" id="ARBA00004524"/>
    </source>
</evidence>
<dbReference type="InterPro" id="IPR050182">
    <property type="entry name" value="Cytochrome_P450_fam2"/>
</dbReference>
<keyword evidence="6" id="KW-0492">Microsome</keyword>
<organism evidence="9 10">
    <name type="scientific">Rattus norvegicus</name>
    <name type="common">Rat</name>
    <dbReference type="NCBI Taxonomy" id="10116"/>
    <lineage>
        <taxon>Eukaryota</taxon>
        <taxon>Metazoa</taxon>
        <taxon>Chordata</taxon>
        <taxon>Craniata</taxon>
        <taxon>Vertebrata</taxon>
        <taxon>Euteleostomi</taxon>
        <taxon>Mammalia</taxon>
        <taxon>Eutheria</taxon>
        <taxon>Euarchontoglires</taxon>
        <taxon>Glires</taxon>
        <taxon>Rodentia</taxon>
        <taxon>Myomorpha</taxon>
        <taxon>Muroidea</taxon>
        <taxon>Muridae</taxon>
        <taxon>Murinae</taxon>
        <taxon>Rattus</taxon>
    </lineage>
</organism>
<dbReference type="PANTHER" id="PTHR24300">
    <property type="entry name" value="CYTOCHROME P450 508A4-RELATED"/>
    <property type="match status" value="1"/>
</dbReference>
<dbReference type="GO" id="GO:0005506">
    <property type="term" value="F:iron ion binding"/>
    <property type="evidence" value="ECO:0007669"/>
    <property type="project" value="InterPro"/>
</dbReference>